<dbReference type="AlphaFoldDB" id="A0A378UDF1"/>
<organism evidence="3 4">
    <name type="scientific">Bergeriella denitrificans</name>
    <name type="common">Neisseria denitrificans</name>
    <dbReference type="NCBI Taxonomy" id="494"/>
    <lineage>
        <taxon>Bacteria</taxon>
        <taxon>Pseudomonadati</taxon>
        <taxon>Pseudomonadota</taxon>
        <taxon>Betaproteobacteria</taxon>
        <taxon>Neisseriales</taxon>
        <taxon>Neisseriaceae</taxon>
        <taxon>Bergeriella</taxon>
    </lineage>
</organism>
<protein>
    <submittedName>
        <fullName evidence="3">General stress protein 14</fullName>
        <ecNumber evidence="3">1.6.99.-</ecNumber>
    </submittedName>
</protein>
<dbReference type="Proteomes" id="UP000254651">
    <property type="component" value="Unassembled WGS sequence"/>
</dbReference>
<reference evidence="3 4" key="1">
    <citation type="submission" date="2018-06" db="EMBL/GenBank/DDBJ databases">
        <authorList>
            <consortium name="Pathogen Informatics"/>
            <person name="Doyle S."/>
        </authorList>
    </citation>
    <scope>NUCLEOTIDE SEQUENCE [LARGE SCALE GENOMIC DNA]</scope>
    <source>
        <strain evidence="3 4">NCTC10295</strain>
    </source>
</reference>
<dbReference type="GO" id="GO:0016491">
    <property type="term" value="F:oxidoreductase activity"/>
    <property type="evidence" value="ECO:0007669"/>
    <property type="project" value="UniProtKB-KW"/>
</dbReference>
<dbReference type="EC" id="1.6.99.-" evidence="3"/>
<dbReference type="Gene3D" id="3.40.50.360">
    <property type="match status" value="1"/>
</dbReference>
<evidence type="ECO:0000313" key="3">
    <source>
        <dbReference type="EMBL" id="STZ75428.1"/>
    </source>
</evidence>
<dbReference type="InterPro" id="IPR046980">
    <property type="entry name" value="KefG/KefF"/>
</dbReference>
<keyword evidence="1 3" id="KW-0560">Oxidoreductase</keyword>
<evidence type="ECO:0000256" key="1">
    <source>
        <dbReference type="ARBA" id="ARBA00023002"/>
    </source>
</evidence>
<dbReference type="InterPro" id="IPR003680">
    <property type="entry name" value="Flavodoxin_fold"/>
</dbReference>
<dbReference type="Pfam" id="PF02525">
    <property type="entry name" value="Flavodoxin_2"/>
    <property type="match status" value="1"/>
</dbReference>
<proteinExistence type="predicted"/>
<sequence>MNTLLVVSHPNFAQSRVIKALAEAAAQVGNIEIRNIDEMYGSDFAAIDVAAEQAAHERADRVVYMFPIHWFNLTPMLKAYMNSVWAYGWAFGEGGFAFAGKEFQIIVGAGSADTTYRHEGLVRYTGAEVLAPLEASAYYTSFTYNEPLFFTSSNQVSDEGLKEWQRAVTERLQSPLGSHVKGVSLRQPK</sequence>
<evidence type="ECO:0000259" key="2">
    <source>
        <dbReference type="Pfam" id="PF02525"/>
    </source>
</evidence>
<gene>
    <name evidence="3" type="primary">ywrO</name>
    <name evidence="3" type="ORF">NCTC10295_00152</name>
</gene>
<dbReference type="InterPro" id="IPR029039">
    <property type="entry name" value="Flavoprotein-like_sf"/>
</dbReference>
<dbReference type="EMBL" id="UGQS01000001">
    <property type="protein sequence ID" value="STZ75428.1"/>
    <property type="molecule type" value="Genomic_DNA"/>
</dbReference>
<accession>A0A378UDF1</accession>
<evidence type="ECO:0000313" key="4">
    <source>
        <dbReference type="Proteomes" id="UP000254651"/>
    </source>
</evidence>
<dbReference type="PANTHER" id="PTHR47307:SF1">
    <property type="entry name" value="GLUTATHIONE-REGULATED POTASSIUM-EFFLUX SYSTEM ANCILLARY PROTEIN KEFG"/>
    <property type="match status" value="1"/>
</dbReference>
<dbReference type="SUPFAM" id="SSF52218">
    <property type="entry name" value="Flavoproteins"/>
    <property type="match status" value="1"/>
</dbReference>
<dbReference type="RefSeq" id="WP_066080881.1">
    <property type="nucleotide sequence ID" value="NZ_CP181246.1"/>
</dbReference>
<name>A0A378UDF1_BERDE</name>
<keyword evidence="4" id="KW-1185">Reference proteome</keyword>
<dbReference type="PANTHER" id="PTHR47307">
    <property type="entry name" value="GLUTATHIONE-REGULATED POTASSIUM-EFFLUX SYSTEM ANCILLARY PROTEIN KEFG"/>
    <property type="match status" value="1"/>
</dbReference>
<feature type="domain" description="Flavodoxin-like fold" evidence="2">
    <location>
        <begin position="1"/>
        <end position="170"/>
    </location>
</feature>